<organism evidence="2 3">
    <name type="scientific">Neisseria dumasiana</name>
    <dbReference type="NCBI Taxonomy" id="1931275"/>
    <lineage>
        <taxon>Bacteria</taxon>
        <taxon>Pseudomonadati</taxon>
        <taxon>Pseudomonadota</taxon>
        <taxon>Betaproteobacteria</taxon>
        <taxon>Neisseriales</taxon>
        <taxon>Neisseriaceae</taxon>
        <taxon>Neisseria</taxon>
    </lineage>
</organism>
<feature type="transmembrane region" description="Helical" evidence="1">
    <location>
        <begin position="202"/>
        <end position="223"/>
    </location>
</feature>
<name>A0ABX3WM60_9NEIS</name>
<dbReference type="Proteomes" id="UP000193346">
    <property type="component" value="Unassembled WGS sequence"/>
</dbReference>
<feature type="transmembrane region" description="Helical" evidence="1">
    <location>
        <begin position="312"/>
        <end position="330"/>
    </location>
</feature>
<keyword evidence="1" id="KW-1133">Transmembrane helix</keyword>
<keyword evidence="3" id="KW-1185">Reference proteome</keyword>
<keyword evidence="1" id="KW-0812">Transmembrane</keyword>
<evidence type="ECO:0000256" key="1">
    <source>
        <dbReference type="SAM" id="Phobius"/>
    </source>
</evidence>
<reference evidence="2 3" key="1">
    <citation type="submission" date="2017-01" db="EMBL/GenBank/DDBJ databases">
        <authorList>
            <person name="Wolfgang W.J."/>
            <person name="Cole J."/>
            <person name="Wroblewski D."/>
            <person name="Mcginnis J."/>
            <person name="Musser K.A."/>
        </authorList>
    </citation>
    <scope>NUCLEOTIDE SEQUENCE [LARGE SCALE GENOMIC DNA]</scope>
    <source>
        <strain evidence="2 3">93087</strain>
    </source>
</reference>
<evidence type="ECO:0000313" key="2">
    <source>
        <dbReference type="EMBL" id="OSI35637.1"/>
    </source>
</evidence>
<accession>A0ABX3WM60</accession>
<feature type="transmembrane region" description="Helical" evidence="1">
    <location>
        <begin position="166"/>
        <end position="187"/>
    </location>
</feature>
<keyword evidence="1" id="KW-0472">Membrane</keyword>
<dbReference type="EMBL" id="MTAC01000008">
    <property type="protein sequence ID" value="OSI35637.1"/>
    <property type="molecule type" value="Genomic_DNA"/>
</dbReference>
<feature type="transmembrane region" description="Helical" evidence="1">
    <location>
        <begin position="77"/>
        <end position="97"/>
    </location>
</feature>
<evidence type="ECO:0000313" key="3">
    <source>
        <dbReference type="Proteomes" id="UP000193346"/>
    </source>
</evidence>
<proteinExistence type="predicted"/>
<feature type="transmembrane region" description="Helical" evidence="1">
    <location>
        <begin position="244"/>
        <end position="268"/>
    </location>
</feature>
<protein>
    <recommendedName>
        <fullName evidence="4">DUF5671 domain-containing protein</fullName>
    </recommendedName>
</protein>
<feature type="transmembrane region" description="Helical" evidence="1">
    <location>
        <begin position="274"/>
        <end position="300"/>
    </location>
</feature>
<sequence length="461" mass="54126">MRCFFNFKQKKSSSDTQESTKFEEKIKRELKQQILQDLEAKPMATNKVAVEGIVETRVEKKKEKDNFWTLLSKWNRLLAALSSISIVIAAMSVYTYLADIGSRHLLVDIISQPSIFLSIVILFAVFMLFILVPVYIPFMIASYINSEFLKDDLGNNKDIIKARGKTYLISIFFTTLINIIIVLLIIFKKEILSRIPPILESWFFPSFLLIIFILVCIMMLWITHAQCIKHVKNFHLISWIESSFIYFVINMISSSSIIFALSITIEWFDNSTSWFYLGLFAFFIFMSSILAASLVGFELSKNKEDEKKIKKLIWFLPLIIVVVFSLWSFGLEEAKFKQHLFQNLGYIEMPSQARWYLLDKRYLEWNNLNNINKNKIEALSPLKTNYPSLWRNEFKFLPKPSQNHQKNFYSYYPDNAFFGYMAWNLGKIKIFCPSLVEPDKSVIDKCLYIKDDYLQPMPQRI</sequence>
<gene>
    <name evidence="2" type="ORF">BV913_04355</name>
</gene>
<evidence type="ECO:0008006" key="4">
    <source>
        <dbReference type="Google" id="ProtNLM"/>
    </source>
</evidence>
<dbReference type="RefSeq" id="WP_085418130.1">
    <property type="nucleotide sequence ID" value="NZ_CP091509.1"/>
</dbReference>
<comment type="caution">
    <text evidence="2">The sequence shown here is derived from an EMBL/GenBank/DDBJ whole genome shotgun (WGS) entry which is preliminary data.</text>
</comment>
<feature type="transmembrane region" description="Helical" evidence="1">
    <location>
        <begin position="117"/>
        <end position="145"/>
    </location>
</feature>